<feature type="binding site" evidence="2">
    <location>
        <position position="41"/>
    </location>
    <ligand>
        <name>Fe cation</name>
        <dbReference type="ChEBI" id="CHEBI:24875"/>
        <label>1</label>
    </ligand>
</feature>
<evidence type="ECO:0000313" key="4">
    <source>
        <dbReference type="EMBL" id="QOV87441.1"/>
    </source>
</evidence>
<dbReference type="RefSeq" id="WP_206290342.1">
    <property type="nucleotide sequence ID" value="NZ_CP063458.1"/>
</dbReference>
<dbReference type="InterPro" id="IPR029052">
    <property type="entry name" value="Metallo-depent_PP-like"/>
</dbReference>
<evidence type="ECO:0000256" key="2">
    <source>
        <dbReference type="PIRSR" id="PIRSR004789-51"/>
    </source>
</evidence>
<protein>
    <submittedName>
        <fullName evidence="4">TIGR00282 family metallophosphoesterase</fullName>
    </submittedName>
</protein>
<feature type="region of interest" description="Disordered" evidence="3">
    <location>
        <begin position="265"/>
        <end position="285"/>
    </location>
</feature>
<keyword evidence="5" id="KW-1185">Reference proteome</keyword>
<name>A0A7M2WRK4_9BACT</name>
<dbReference type="PANTHER" id="PTHR36303">
    <property type="entry name" value="2',3'-CYCLIC-NUCLEOTIDE 2'-PHOSPHODIESTERASE"/>
    <property type="match status" value="1"/>
</dbReference>
<dbReference type="SUPFAM" id="SSF56300">
    <property type="entry name" value="Metallo-dependent phosphatases"/>
    <property type="match status" value="1"/>
</dbReference>
<feature type="binding site" evidence="2">
    <location>
        <position position="10"/>
    </location>
    <ligand>
        <name>Fe cation</name>
        <dbReference type="ChEBI" id="CHEBI:24875"/>
        <label>1</label>
    </ligand>
</feature>
<feature type="binding site" evidence="2">
    <location>
        <position position="180"/>
    </location>
    <ligand>
        <name>Fe cation</name>
        <dbReference type="ChEBI" id="CHEBI:24875"/>
        <label>2</label>
    </ligand>
</feature>
<dbReference type="GO" id="GO:0004113">
    <property type="term" value="F:2',3'-cyclic-nucleotide 3'-phosphodiesterase activity"/>
    <property type="evidence" value="ECO:0007669"/>
    <property type="project" value="TreeGrafter"/>
</dbReference>
<proteinExistence type="predicted"/>
<feature type="binding site" evidence="2">
    <location>
        <position position="42"/>
    </location>
    <ligand>
        <name>Fe cation</name>
        <dbReference type="ChEBI" id="CHEBI:24875"/>
        <label>1</label>
    </ligand>
</feature>
<dbReference type="NCBIfam" id="TIGR00282">
    <property type="entry name" value="TIGR00282 family metallophosphoesterase"/>
    <property type="match status" value="1"/>
</dbReference>
<feature type="binding site" evidence="2">
    <location>
        <position position="41"/>
    </location>
    <ligand>
        <name>Fe cation</name>
        <dbReference type="ChEBI" id="CHEBI:24875"/>
        <label>2</label>
    </ligand>
</feature>
<dbReference type="Gene3D" id="3.60.21.10">
    <property type="match status" value="1"/>
</dbReference>
<gene>
    <name evidence="4" type="ORF">IPV69_14195</name>
</gene>
<accession>A0A7M2WRK4</accession>
<dbReference type="KEGG" id="hbs:IPV69_14195"/>
<dbReference type="InterPro" id="IPR005235">
    <property type="entry name" value="YmdB-like"/>
</dbReference>
<sequence>MPFRILALGDIVGRPGRMVVHRKLAELVRTQKIDLVVANGENIAGGSGITQNLFHKLRSYGVDVITLGDHVFKKVDILPTMASSERLVRPANLSEGAAGRGHTVISTNAGVQVCVFSVLGRIFMNNLPANDPFAAADRVLATIPKSVKICVCDVHAEASSEKVAMGHYLDGRVSFIFGTHTHIPTADAKILPGGSAFISDLGMCGPYDSVLGRRKDRVVRYMTTNMPQPFDVATGDVRMCGAIAEVDPETGRAISIERVEIADGNADAAYDSDDKTPPANYGGGD</sequence>
<dbReference type="GO" id="GO:0046872">
    <property type="term" value="F:metal ion binding"/>
    <property type="evidence" value="ECO:0007669"/>
    <property type="project" value="UniProtKB-KW"/>
</dbReference>
<feature type="active site" description="Proton donor" evidence="1">
    <location>
        <position position="70"/>
    </location>
</feature>
<evidence type="ECO:0000256" key="1">
    <source>
        <dbReference type="PIRSR" id="PIRSR004789-50"/>
    </source>
</evidence>
<dbReference type="AlphaFoldDB" id="A0A7M2WRK4"/>
<feature type="binding site" evidence="2">
    <location>
        <position position="155"/>
    </location>
    <ligand>
        <name>Fe cation</name>
        <dbReference type="ChEBI" id="CHEBI:24875"/>
        <label>2</label>
    </ligand>
</feature>
<evidence type="ECO:0000313" key="5">
    <source>
        <dbReference type="Proteomes" id="UP000593765"/>
    </source>
</evidence>
<dbReference type="Pfam" id="PF13277">
    <property type="entry name" value="YmdB"/>
    <property type="match status" value="1"/>
</dbReference>
<reference evidence="4 5" key="1">
    <citation type="submission" date="2020-10" db="EMBL/GenBank/DDBJ databases">
        <title>Wide distribution of Phycisphaera-like planctomycetes from WD2101 soil group in peatlands and genome analysis of the first cultivated representative.</title>
        <authorList>
            <person name="Dedysh S.N."/>
            <person name="Beletsky A.V."/>
            <person name="Ivanova A."/>
            <person name="Kulichevskaya I.S."/>
            <person name="Suzina N.E."/>
            <person name="Philippov D.A."/>
            <person name="Rakitin A.L."/>
            <person name="Mardanov A.V."/>
            <person name="Ravin N.V."/>
        </authorList>
    </citation>
    <scope>NUCLEOTIDE SEQUENCE [LARGE SCALE GENOMIC DNA]</scope>
    <source>
        <strain evidence="4 5">M1803</strain>
    </source>
</reference>
<organism evidence="4 5">
    <name type="scientific">Humisphaera borealis</name>
    <dbReference type="NCBI Taxonomy" id="2807512"/>
    <lineage>
        <taxon>Bacteria</taxon>
        <taxon>Pseudomonadati</taxon>
        <taxon>Planctomycetota</taxon>
        <taxon>Phycisphaerae</taxon>
        <taxon>Tepidisphaerales</taxon>
        <taxon>Tepidisphaeraceae</taxon>
        <taxon>Humisphaera</taxon>
    </lineage>
</organism>
<dbReference type="EMBL" id="CP063458">
    <property type="protein sequence ID" value="QOV87441.1"/>
    <property type="molecule type" value="Genomic_DNA"/>
</dbReference>
<dbReference type="Proteomes" id="UP000593765">
    <property type="component" value="Chromosome"/>
</dbReference>
<feature type="binding site" evidence="2">
    <location>
        <position position="182"/>
    </location>
    <ligand>
        <name>Fe cation</name>
        <dbReference type="ChEBI" id="CHEBI:24875"/>
        <label>1</label>
    </ligand>
</feature>
<evidence type="ECO:0000256" key="3">
    <source>
        <dbReference type="SAM" id="MobiDB-lite"/>
    </source>
</evidence>
<dbReference type="PIRSF" id="PIRSF004789">
    <property type="entry name" value="DR1281"/>
    <property type="match status" value="1"/>
</dbReference>
<feature type="binding site" evidence="2">
    <location>
        <position position="69"/>
    </location>
    <ligand>
        <name>Fe cation</name>
        <dbReference type="ChEBI" id="CHEBI:24875"/>
        <label>2</label>
    </ligand>
</feature>
<keyword evidence="2" id="KW-0479">Metal-binding</keyword>
<dbReference type="PANTHER" id="PTHR36303:SF1">
    <property type="entry name" value="2',3'-CYCLIC-NUCLEOTIDE 2'-PHOSPHODIESTERASE"/>
    <property type="match status" value="1"/>
</dbReference>